<dbReference type="GO" id="GO:0003735">
    <property type="term" value="F:structural constituent of ribosome"/>
    <property type="evidence" value="ECO:0007669"/>
    <property type="project" value="InterPro"/>
</dbReference>
<feature type="domain" description="Large ribosomal subunit protein uL6 alpha-beta" evidence="4">
    <location>
        <begin position="12"/>
        <end position="88"/>
    </location>
</feature>
<keyword evidence="3" id="KW-0687">Ribonucleoprotein</keyword>
<dbReference type="GO" id="GO:0022625">
    <property type="term" value="C:cytosolic large ribosomal subunit"/>
    <property type="evidence" value="ECO:0007669"/>
    <property type="project" value="TreeGrafter"/>
</dbReference>
<evidence type="ECO:0000256" key="2">
    <source>
        <dbReference type="ARBA" id="ARBA00022980"/>
    </source>
</evidence>
<evidence type="ECO:0000256" key="1">
    <source>
        <dbReference type="ARBA" id="ARBA00009356"/>
    </source>
</evidence>
<dbReference type="Gene3D" id="3.90.930.12">
    <property type="entry name" value="Ribosomal protein L6, alpha-beta domain"/>
    <property type="match status" value="2"/>
</dbReference>
<gene>
    <name evidence="5" type="ORF">NliqN6_1231</name>
</gene>
<organism evidence="5 6">
    <name type="scientific">Naganishia liquefaciens</name>
    <dbReference type="NCBI Taxonomy" id="104408"/>
    <lineage>
        <taxon>Eukaryota</taxon>
        <taxon>Fungi</taxon>
        <taxon>Dikarya</taxon>
        <taxon>Basidiomycota</taxon>
        <taxon>Agaricomycotina</taxon>
        <taxon>Tremellomycetes</taxon>
        <taxon>Filobasidiales</taxon>
        <taxon>Filobasidiaceae</taxon>
        <taxon>Naganishia</taxon>
    </lineage>
</organism>
<proteinExistence type="inferred from homology"/>
<dbReference type="EMBL" id="BLZA01000009">
    <property type="protein sequence ID" value="GHJ84829.1"/>
    <property type="molecule type" value="Genomic_DNA"/>
</dbReference>
<dbReference type="FunFam" id="3.90.930.12:FF:000004">
    <property type="entry name" value="60S ribosomal protein L9"/>
    <property type="match status" value="1"/>
</dbReference>
<keyword evidence="2" id="KW-0689">Ribosomal protein</keyword>
<dbReference type="AlphaFoldDB" id="A0A8H3TRA3"/>
<dbReference type="InterPro" id="IPR000702">
    <property type="entry name" value="Ribosomal_uL6-like"/>
</dbReference>
<dbReference type="PANTHER" id="PTHR11655:SF16">
    <property type="entry name" value="60S RIBOSOMAL PROTEIN L9"/>
    <property type="match status" value="1"/>
</dbReference>
<dbReference type="PIRSF" id="PIRSF002162">
    <property type="entry name" value="Ribosomal_L6"/>
    <property type="match status" value="1"/>
</dbReference>
<feature type="domain" description="Large ribosomal subunit protein uL6 alpha-beta" evidence="4">
    <location>
        <begin position="100"/>
        <end position="177"/>
    </location>
</feature>
<dbReference type="OrthoDB" id="10252633at2759"/>
<dbReference type="InterPro" id="IPR036789">
    <property type="entry name" value="Ribosomal_uL6-like_a/b-dom_sf"/>
</dbReference>
<dbReference type="GO" id="GO:0019843">
    <property type="term" value="F:rRNA binding"/>
    <property type="evidence" value="ECO:0007669"/>
    <property type="project" value="InterPro"/>
</dbReference>
<comment type="similarity">
    <text evidence="1">Belongs to the universal ribosomal protein uL6 family.</text>
</comment>
<dbReference type="PANTHER" id="PTHR11655">
    <property type="entry name" value="60S/50S RIBOSOMAL PROTEIN L6/L9"/>
    <property type="match status" value="1"/>
</dbReference>
<evidence type="ECO:0000259" key="4">
    <source>
        <dbReference type="Pfam" id="PF00347"/>
    </source>
</evidence>
<reference evidence="5" key="1">
    <citation type="submission" date="2020-07" db="EMBL/GenBank/DDBJ databases">
        <title>Draft Genome Sequence of a Deep-Sea Yeast, Naganishia (Cryptococcus) liquefaciens strain N6.</title>
        <authorList>
            <person name="Han Y.W."/>
            <person name="Kajitani R."/>
            <person name="Morimoto H."/>
            <person name="Parhat M."/>
            <person name="Tsubouchi H."/>
            <person name="Bakenova O."/>
            <person name="Ogata M."/>
            <person name="Argunhan B."/>
            <person name="Aoki R."/>
            <person name="Kajiwara S."/>
            <person name="Itoh T."/>
            <person name="Iwasaki H."/>
        </authorList>
    </citation>
    <scope>NUCLEOTIDE SEQUENCE</scope>
    <source>
        <strain evidence="5">N6</strain>
    </source>
</reference>
<evidence type="ECO:0000313" key="5">
    <source>
        <dbReference type="EMBL" id="GHJ84829.1"/>
    </source>
</evidence>
<dbReference type="GO" id="GO:0002181">
    <property type="term" value="P:cytoplasmic translation"/>
    <property type="evidence" value="ECO:0007669"/>
    <property type="project" value="TreeGrafter"/>
</dbReference>
<accession>A0A8H3TRA3</accession>
<dbReference type="SUPFAM" id="SSF56053">
    <property type="entry name" value="Ribosomal protein L6"/>
    <property type="match status" value="2"/>
</dbReference>
<evidence type="ECO:0000256" key="3">
    <source>
        <dbReference type="ARBA" id="ARBA00023274"/>
    </source>
</evidence>
<comment type="caution">
    <text evidence="5">The sequence shown here is derived from an EMBL/GenBank/DDBJ whole genome shotgun (WGS) entry which is preliminary data.</text>
</comment>
<dbReference type="Pfam" id="PF00347">
    <property type="entry name" value="Ribosomal_L6"/>
    <property type="match status" value="2"/>
</dbReference>
<dbReference type="InterPro" id="IPR020040">
    <property type="entry name" value="Ribosomal_uL6_a/b-dom"/>
</dbReference>
<keyword evidence="6" id="KW-1185">Reference proteome</keyword>
<name>A0A8H3TRA3_9TREE</name>
<dbReference type="Proteomes" id="UP000620104">
    <property type="component" value="Unassembled WGS sequence"/>
</dbReference>
<sequence>MKDITANESLAIPEGVDIKIKSRIVTVTGPRGTLTKAVRHIQMDIQIVKGSKGTEARFTVWHGNRKHVACLRTVKSMVANMITGVTKGYQYKMKLVYAHFPINPVIAGDGKAVEIRNFLGEKVVRKCLMLEGVTIKEGAKDELVIEGNDIENVSQSAASITDKCRVKEKDIRKFLDGIYTSEKGNVVVEAL</sequence>
<dbReference type="FunFam" id="3.90.930.12:FF:000003">
    <property type="entry name" value="60S ribosomal protein L9"/>
    <property type="match status" value="1"/>
</dbReference>
<protein>
    <recommendedName>
        <fullName evidence="4">Large ribosomal subunit protein uL6 alpha-beta domain-containing protein</fullName>
    </recommendedName>
</protein>
<evidence type="ECO:0000313" key="6">
    <source>
        <dbReference type="Proteomes" id="UP000620104"/>
    </source>
</evidence>